<dbReference type="CDD" id="cd06561">
    <property type="entry name" value="AlkD_like"/>
    <property type="match status" value="1"/>
</dbReference>
<dbReference type="PANTHER" id="PTHR34070">
    <property type="entry name" value="ARMADILLO-TYPE FOLD"/>
    <property type="match status" value="1"/>
</dbReference>
<dbReference type="PANTHER" id="PTHR34070:SF1">
    <property type="entry name" value="DNA ALKYLATION REPAIR PROTEIN"/>
    <property type="match status" value="1"/>
</dbReference>
<dbReference type="AlphaFoldDB" id="A0A6H3NZP3"/>
<evidence type="ECO:0000313" key="1">
    <source>
        <dbReference type="EMBL" id="TGN16463.1"/>
    </source>
</evidence>
<dbReference type="InterPro" id="IPR016024">
    <property type="entry name" value="ARM-type_fold"/>
</dbReference>
<sequence>MKQISQNIISDLKRESNKEKAEFFPKFFKVGPGEYGEGDKFFGVTVPIQRQIAKKYYKNIDLNSLESLITSPFHEVRLTTLLILVLKFTSKTCNELEKKEIVDFYLRHTKYINNWDLVDSSADKILGEYFFRRSRKILDQLQKSKNLWKNRIAILSTFYFIRKDDFEDTLRYCESYLSHKHDLIHKATGWMLREIGNRDPNVLKNFLKSHVSKMPRTMLRYSIEKLPEKERKFWLSQKPKL</sequence>
<protein>
    <submittedName>
        <fullName evidence="1">DNA alkylation repair protein</fullName>
    </submittedName>
</protein>
<proteinExistence type="predicted"/>
<accession>A0A6H3NZP3</accession>
<dbReference type="RefSeq" id="WP_135746072.1">
    <property type="nucleotide sequence ID" value="NZ_RQHT01000014.1"/>
</dbReference>
<dbReference type="InterPro" id="IPR014825">
    <property type="entry name" value="DNA_alkylation"/>
</dbReference>
<name>A0A6H3NZP3_9LEPT</name>
<dbReference type="EMBL" id="RQHU01000005">
    <property type="protein sequence ID" value="TGN16463.1"/>
    <property type="molecule type" value="Genomic_DNA"/>
</dbReference>
<dbReference type="Gene3D" id="1.25.10.90">
    <property type="match status" value="1"/>
</dbReference>
<evidence type="ECO:0000313" key="2">
    <source>
        <dbReference type="Proteomes" id="UP000297649"/>
    </source>
</evidence>
<dbReference type="Pfam" id="PF08713">
    <property type="entry name" value="DNA_alkylation"/>
    <property type="match status" value="1"/>
</dbReference>
<comment type="caution">
    <text evidence="1">The sequence shown here is derived from an EMBL/GenBank/DDBJ whole genome shotgun (WGS) entry which is preliminary data.</text>
</comment>
<reference evidence="1" key="1">
    <citation type="journal article" date="2019" name="PLoS Negl. Trop. Dis.">
        <title>Revisiting the worldwide diversity of Leptospira species in the environment.</title>
        <authorList>
            <person name="Vincent A.T."/>
            <person name="Schiettekatte O."/>
            <person name="Bourhy P."/>
            <person name="Veyrier F.J."/>
            <person name="Picardeau M."/>
        </authorList>
    </citation>
    <scope>NUCLEOTIDE SEQUENCE [LARGE SCALE GENOMIC DNA]</scope>
    <source>
        <strain evidence="1">201601109</strain>
    </source>
</reference>
<dbReference type="OrthoDB" id="9775346at2"/>
<gene>
    <name evidence="1" type="ORF">EHR08_09455</name>
</gene>
<dbReference type="SUPFAM" id="SSF48371">
    <property type="entry name" value="ARM repeat"/>
    <property type="match status" value="1"/>
</dbReference>
<keyword evidence="2" id="KW-1185">Reference proteome</keyword>
<dbReference type="Proteomes" id="UP000297649">
    <property type="component" value="Unassembled WGS sequence"/>
</dbReference>
<organism evidence="1 2">
    <name type="scientific">Leptospira bandrabouensis</name>
    <dbReference type="NCBI Taxonomy" id="2484903"/>
    <lineage>
        <taxon>Bacteria</taxon>
        <taxon>Pseudomonadati</taxon>
        <taxon>Spirochaetota</taxon>
        <taxon>Spirochaetia</taxon>
        <taxon>Leptospirales</taxon>
        <taxon>Leptospiraceae</taxon>
        <taxon>Leptospira</taxon>
    </lineage>
</organism>